<evidence type="ECO:0000256" key="7">
    <source>
        <dbReference type="ARBA" id="ARBA00023136"/>
    </source>
</evidence>
<sequence>MPPPPPSDAWDGHERGTRAFRDVRLALLFAGIVTFAQLYAPQAVLPQISAEFEVEASHASLMVSLGTLGVALSAIPWSLVADRFGRVRVMIWSVTSATLLGFITAAMPYFEVALALRLLEGIALGGVPAVALAYLNEEIATRVAPLVAGTYVAGNTIGGLSGRLISAPLGDVLGWRIGLLGVSILAVAATIAFIAVVPQPRGFTPPRRGEIAFARQVTTTLGHVASHLRTPSLIGVYAQPMLLMGGFVAMYNFLGFRLLADPYRLPTWLVGLAFLAYLAGSATSPIAGSLAARFPRKYVLLGCTLVMLAGTALTLAAPVWLILAGLIVMTGGFFAAHSVASGIAGSIPHRGRAQSSAIYNFNYYLGSSVFGFLGGVLYVAFGWIGTVAMVAALIVLALLFALVLIPAATPAAPPAAARPIASPSGVSATKGPAAAP</sequence>
<proteinExistence type="inferred from homology"/>
<evidence type="ECO:0000256" key="6">
    <source>
        <dbReference type="ARBA" id="ARBA00022989"/>
    </source>
</evidence>
<feature type="transmembrane region" description="Helical" evidence="8">
    <location>
        <begin position="236"/>
        <end position="256"/>
    </location>
</feature>
<comment type="caution">
    <text evidence="10">The sequence shown here is derived from an EMBL/GenBank/DDBJ whole genome shotgun (WGS) entry which is preliminary data.</text>
</comment>
<feature type="transmembrane region" description="Helical" evidence="8">
    <location>
        <begin position="387"/>
        <end position="408"/>
    </location>
</feature>
<dbReference type="InterPro" id="IPR011701">
    <property type="entry name" value="MFS"/>
</dbReference>
<dbReference type="GO" id="GO:0022857">
    <property type="term" value="F:transmembrane transporter activity"/>
    <property type="evidence" value="ECO:0007669"/>
    <property type="project" value="InterPro"/>
</dbReference>
<feature type="transmembrane region" description="Helical" evidence="8">
    <location>
        <begin position="298"/>
        <end position="316"/>
    </location>
</feature>
<accession>A0A6H9WMM1</accession>
<dbReference type="SUPFAM" id="SSF103473">
    <property type="entry name" value="MFS general substrate transporter"/>
    <property type="match status" value="1"/>
</dbReference>
<feature type="transmembrane region" description="Helical" evidence="8">
    <location>
        <begin position="25"/>
        <end position="44"/>
    </location>
</feature>
<feature type="transmembrane region" description="Helical" evidence="8">
    <location>
        <begin position="89"/>
        <end position="110"/>
    </location>
</feature>
<evidence type="ECO:0000259" key="9">
    <source>
        <dbReference type="PROSITE" id="PS50850"/>
    </source>
</evidence>
<keyword evidence="6 8" id="KW-1133">Transmembrane helix</keyword>
<dbReference type="InterPro" id="IPR020846">
    <property type="entry name" value="MFS_dom"/>
</dbReference>
<dbReference type="AlphaFoldDB" id="A0A6H9WMM1"/>
<feature type="transmembrane region" description="Helical" evidence="8">
    <location>
        <begin position="177"/>
        <end position="198"/>
    </location>
</feature>
<dbReference type="CDD" id="cd17324">
    <property type="entry name" value="MFS_NepI_like"/>
    <property type="match status" value="1"/>
</dbReference>
<feature type="transmembrane region" description="Helical" evidence="8">
    <location>
        <begin position="268"/>
        <end position="291"/>
    </location>
</feature>
<evidence type="ECO:0000313" key="10">
    <source>
        <dbReference type="EMBL" id="KAB1650453.1"/>
    </source>
</evidence>
<dbReference type="PANTHER" id="PTHR43271">
    <property type="entry name" value="BLL2771 PROTEIN"/>
    <property type="match status" value="1"/>
</dbReference>
<comment type="subcellular location">
    <subcellularLocation>
        <location evidence="1">Cell membrane</location>
        <topology evidence="1">Multi-pass membrane protein</topology>
    </subcellularLocation>
</comment>
<dbReference type="Pfam" id="PF07690">
    <property type="entry name" value="MFS_1"/>
    <property type="match status" value="1"/>
</dbReference>
<keyword evidence="11" id="KW-1185">Reference proteome</keyword>
<name>A0A6H9WMM1_9MICO</name>
<protein>
    <submittedName>
        <fullName evidence="10">MFS transporter</fullName>
    </submittedName>
</protein>
<evidence type="ECO:0000256" key="4">
    <source>
        <dbReference type="ARBA" id="ARBA00022475"/>
    </source>
</evidence>
<evidence type="ECO:0000256" key="8">
    <source>
        <dbReference type="SAM" id="Phobius"/>
    </source>
</evidence>
<dbReference type="PROSITE" id="PS50850">
    <property type="entry name" value="MFS"/>
    <property type="match status" value="1"/>
</dbReference>
<comment type="similarity">
    <text evidence="2">Belongs to the major facilitator superfamily.</text>
</comment>
<feature type="transmembrane region" description="Helical" evidence="8">
    <location>
        <begin position="56"/>
        <end position="77"/>
    </location>
</feature>
<evidence type="ECO:0000256" key="1">
    <source>
        <dbReference type="ARBA" id="ARBA00004651"/>
    </source>
</evidence>
<dbReference type="Gene3D" id="1.20.1250.20">
    <property type="entry name" value="MFS general substrate transporter like domains"/>
    <property type="match status" value="2"/>
</dbReference>
<feature type="domain" description="Major facilitator superfamily (MFS) profile" evidence="9">
    <location>
        <begin position="23"/>
        <end position="409"/>
    </location>
</feature>
<evidence type="ECO:0000256" key="2">
    <source>
        <dbReference type="ARBA" id="ARBA00008335"/>
    </source>
</evidence>
<organism evidence="10 11">
    <name type="scientific">Pseudoclavibacter endophyticus</name>
    <dbReference type="NCBI Taxonomy" id="1778590"/>
    <lineage>
        <taxon>Bacteria</taxon>
        <taxon>Bacillati</taxon>
        <taxon>Actinomycetota</taxon>
        <taxon>Actinomycetes</taxon>
        <taxon>Micrococcales</taxon>
        <taxon>Microbacteriaceae</taxon>
        <taxon>Pseudoclavibacter</taxon>
    </lineage>
</organism>
<evidence type="ECO:0000256" key="3">
    <source>
        <dbReference type="ARBA" id="ARBA00022448"/>
    </source>
</evidence>
<evidence type="ECO:0000313" key="11">
    <source>
        <dbReference type="Proteomes" id="UP000431744"/>
    </source>
</evidence>
<dbReference type="Proteomes" id="UP000431744">
    <property type="component" value="Unassembled WGS sequence"/>
</dbReference>
<dbReference type="PANTHER" id="PTHR43271:SF1">
    <property type="entry name" value="INNER MEMBRANE TRANSPORT PROTEIN YNFM"/>
    <property type="match status" value="1"/>
</dbReference>
<feature type="transmembrane region" description="Helical" evidence="8">
    <location>
        <begin position="322"/>
        <end position="340"/>
    </location>
</feature>
<evidence type="ECO:0000256" key="5">
    <source>
        <dbReference type="ARBA" id="ARBA00022692"/>
    </source>
</evidence>
<feature type="transmembrane region" description="Helical" evidence="8">
    <location>
        <begin position="361"/>
        <end position="381"/>
    </location>
</feature>
<dbReference type="InterPro" id="IPR036259">
    <property type="entry name" value="MFS_trans_sf"/>
</dbReference>
<dbReference type="EMBL" id="WBJY01000001">
    <property type="protein sequence ID" value="KAB1650453.1"/>
    <property type="molecule type" value="Genomic_DNA"/>
</dbReference>
<reference evidence="10 11" key="1">
    <citation type="submission" date="2019-09" db="EMBL/GenBank/DDBJ databases">
        <title>Phylogeny of genus Pseudoclavibacter and closely related genus.</title>
        <authorList>
            <person name="Li Y."/>
        </authorList>
    </citation>
    <scope>NUCLEOTIDE SEQUENCE [LARGE SCALE GENOMIC DNA]</scope>
    <source>
        <strain evidence="10 11">EGI 60007</strain>
    </source>
</reference>
<dbReference type="GO" id="GO:0005886">
    <property type="term" value="C:plasma membrane"/>
    <property type="evidence" value="ECO:0007669"/>
    <property type="project" value="UniProtKB-SubCell"/>
</dbReference>
<feature type="transmembrane region" description="Helical" evidence="8">
    <location>
        <begin position="116"/>
        <end position="136"/>
    </location>
</feature>
<keyword evidence="4" id="KW-1003">Cell membrane</keyword>
<keyword evidence="3" id="KW-0813">Transport</keyword>
<dbReference type="OrthoDB" id="63984at2"/>
<gene>
    <name evidence="10" type="ORF">F8O04_01400</name>
</gene>
<feature type="transmembrane region" description="Helical" evidence="8">
    <location>
        <begin position="143"/>
        <end position="165"/>
    </location>
</feature>
<keyword evidence="5 8" id="KW-0812">Transmembrane</keyword>
<keyword evidence="7 8" id="KW-0472">Membrane</keyword>